<organism evidence="1 2">
    <name type="scientific">Pseudomonas yamanorum</name>
    <dbReference type="NCBI Taxonomy" id="515393"/>
    <lineage>
        <taxon>Bacteria</taxon>
        <taxon>Pseudomonadati</taxon>
        <taxon>Pseudomonadota</taxon>
        <taxon>Gammaproteobacteria</taxon>
        <taxon>Pseudomonadales</taxon>
        <taxon>Pseudomonadaceae</taxon>
        <taxon>Pseudomonas</taxon>
    </lineage>
</organism>
<name>A0A7Y8FIA2_9PSED</name>
<dbReference type="PROSITE" id="PS51257">
    <property type="entry name" value="PROKAR_LIPOPROTEIN"/>
    <property type="match status" value="1"/>
</dbReference>
<accession>A0A7Y8FIA2</accession>
<proteinExistence type="predicted"/>
<gene>
    <name evidence="1" type="ORF">HX828_29170</name>
</gene>
<reference evidence="1 2" key="1">
    <citation type="submission" date="2020-04" db="EMBL/GenBank/DDBJ databases">
        <title>Molecular characterization of pseudomonads from Agaricus bisporus reveal novel blotch 2 pathogens in Western Europe.</title>
        <authorList>
            <person name="Taparia T."/>
            <person name="Krijger M."/>
            <person name="Haynes E."/>
            <person name="Elpinstone J.G."/>
            <person name="Noble R."/>
            <person name="Van Der Wolf J."/>
        </authorList>
    </citation>
    <scope>NUCLEOTIDE SEQUENCE [LARGE SCALE GENOMIC DNA]</scope>
    <source>
        <strain evidence="1 2">IPO3781</strain>
    </source>
</reference>
<evidence type="ECO:0000313" key="2">
    <source>
        <dbReference type="Proteomes" id="UP000537188"/>
    </source>
</evidence>
<comment type="caution">
    <text evidence="1">The sequence shown here is derived from an EMBL/GenBank/DDBJ whole genome shotgun (WGS) entry which is preliminary data.</text>
</comment>
<evidence type="ECO:0008006" key="3">
    <source>
        <dbReference type="Google" id="ProtNLM"/>
    </source>
</evidence>
<evidence type="ECO:0000313" key="1">
    <source>
        <dbReference type="EMBL" id="NWE79639.1"/>
    </source>
</evidence>
<dbReference type="Proteomes" id="UP000537188">
    <property type="component" value="Unassembled WGS sequence"/>
</dbReference>
<dbReference type="EMBL" id="JACARF010000058">
    <property type="protein sequence ID" value="NWE79639.1"/>
    <property type="molecule type" value="Genomic_DNA"/>
</dbReference>
<protein>
    <recommendedName>
        <fullName evidence="3">Lipoprotein</fullName>
    </recommendedName>
</protein>
<dbReference type="RefSeq" id="WP_177116017.1">
    <property type="nucleotide sequence ID" value="NZ_JACARF010000058.1"/>
</dbReference>
<dbReference type="AlphaFoldDB" id="A0A7Y8FIA2"/>
<sequence>MRLSPVFMLIAGIIGLAGCATPDTKTEWGLQTILAQPLVADSILRDGDVLSFQLPTNVPNQSIQVEAACSSKRLRLTYLNSNQRVYSTGSAQYGPGSGIPEKLRPILAANPSFIQACAQTPTPDWRRLSADDHGIWLLLDRNSLSTAGDEVRFWGAIDSPVIRQSPPHNAPYAQQRERYAVSCGAGTFKRLASYSLDASNQVSDGGVDRSPPSQAIASGNPQQRALLAKVCEGADKVAGLEPFTPRVIVPLPVTLPAVAPAILAAIEQLNLDPPSRSLKYLRVTGTSTFRGVTEPVKEERFFSSDPVSGQLNVAIREEDAESYTVGWRGLLALYSKASFTGSPRGMQQTTTLTQLSYSGDWKTLPVGKTVSFTRAFSVVNNRAGPHDSKPATSDCRVERELAASELHPRLLGKAKALACHDRAEEVDPVSRIYYLEDYGYFFRASLDKNPYSYNDHRIDTFE</sequence>